<reference evidence="1 2" key="1">
    <citation type="submission" date="2023-02" db="EMBL/GenBank/DDBJ databases">
        <title>Genome sequence of Lentisphaera profundi SAORIC-696.</title>
        <authorList>
            <person name="Kim e."/>
            <person name="Cho J.-C."/>
            <person name="Choi A."/>
            <person name="Kang I."/>
        </authorList>
    </citation>
    <scope>NUCLEOTIDE SEQUENCE [LARGE SCALE GENOMIC DNA]</scope>
    <source>
        <strain evidence="1 2">SAORIC-696</strain>
    </source>
</reference>
<dbReference type="Proteomes" id="UP001214250">
    <property type="component" value="Chromosome 2"/>
</dbReference>
<proteinExistence type="predicted"/>
<dbReference type="EMBL" id="CP117812">
    <property type="protein sequence ID" value="WDE97963.1"/>
    <property type="molecule type" value="Genomic_DNA"/>
</dbReference>
<name>A0ABY7W111_9BACT</name>
<evidence type="ECO:0008006" key="3">
    <source>
        <dbReference type="Google" id="ProtNLM"/>
    </source>
</evidence>
<evidence type="ECO:0000313" key="2">
    <source>
        <dbReference type="Proteomes" id="UP001214250"/>
    </source>
</evidence>
<protein>
    <recommendedName>
        <fullName evidence="3">Apea-like HEPN domain-containing protein</fullName>
    </recommendedName>
</protein>
<gene>
    <name evidence="1" type="ORF">PQO03_19230</name>
</gene>
<keyword evidence="2" id="KW-1185">Reference proteome</keyword>
<accession>A0ABY7W111</accession>
<dbReference type="RefSeq" id="WP_274152671.1">
    <property type="nucleotide sequence ID" value="NZ_CP117812.1"/>
</dbReference>
<sequence length="231" mass="26559">MNDLPDKAISNEVQNIIRNNDSYVLYKSVEKENYTAELFEQGVFTSEIISLNLRGTIGVEILAASDYCTWSVPNILNYGIRQRLEVTDLTNINENIKEFTKRTPEEKVCIEVALMYLNKSKICIKRVNGNYEHAIFFRVALENCFNAPKEKKEAVIAQRATVLLNQFESSKVKQKFKRIYAQTSVAVHSGKVPKAPRNNSKERKVKIGDYYMYDILVMSISKIINNGFPNW</sequence>
<organism evidence="1 2">
    <name type="scientific">Lentisphaera profundi</name>
    <dbReference type="NCBI Taxonomy" id="1658616"/>
    <lineage>
        <taxon>Bacteria</taxon>
        <taxon>Pseudomonadati</taxon>
        <taxon>Lentisphaerota</taxon>
        <taxon>Lentisphaeria</taxon>
        <taxon>Lentisphaerales</taxon>
        <taxon>Lentisphaeraceae</taxon>
        <taxon>Lentisphaera</taxon>
    </lineage>
</organism>
<evidence type="ECO:0000313" key="1">
    <source>
        <dbReference type="EMBL" id="WDE97963.1"/>
    </source>
</evidence>